<name>A0A4Y8W7S3_9VIBR</name>
<organism evidence="1 2">
    <name type="scientific">Vibrio ouci</name>
    <dbReference type="NCBI Taxonomy" id="2499078"/>
    <lineage>
        <taxon>Bacteria</taxon>
        <taxon>Pseudomonadati</taxon>
        <taxon>Pseudomonadota</taxon>
        <taxon>Gammaproteobacteria</taxon>
        <taxon>Vibrionales</taxon>
        <taxon>Vibrionaceae</taxon>
        <taxon>Vibrio</taxon>
    </lineage>
</organism>
<dbReference type="EMBL" id="SATR01000179">
    <property type="protein sequence ID" value="TFH88960.1"/>
    <property type="molecule type" value="Genomic_DNA"/>
</dbReference>
<evidence type="ECO:0000313" key="1">
    <source>
        <dbReference type="EMBL" id="TFH88960.1"/>
    </source>
</evidence>
<sequence>MFEHEDFERYEFENVPLDRDLYLVDQKYMSDYESMMIRFLTDYKNNPYENVGYVSYAAARKALDNSIELSWYVNISDRFHEVSIILPREQFVSCVGCQACDEKPRIFVKGEWLDSLHARSFSVFSMIDAIGVKKYLEEDKLSTEMLAELRDRIDQIASEYPSISFISFADSLLLKSNWSVGAFNNDISYTYEPEVFIYLAEKISKIYQDCIGLPTYSVITQGQNSYCNDSLLHISESNNHVSLNSLGVPFAQLMDIEHTARHNIRSKQHAPAEVYMDSLYYHSLNFKHSFDKNSQPKAAYSTKMVSTSCEYFFNSCGELIEQLEK</sequence>
<keyword evidence="2" id="KW-1185">Reference proteome</keyword>
<dbReference type="RefSeq" id="WP_134837769.1">
    <property type="nucleotide sequence ID" value="NZ_SATR01000179.1"/>
</dbReference>
<protein>
    <submittedName>
        <fullName evidence="1">Uncharacterized protein</fullName>
    </submittedName>
</protein>
<gene>
    <name evidence="1" type="ORF">ELS82_24955</name>
</gene>
<dbReference type="OrthoDB" id="7555502at2"/>
<proteinExistence type="predicted"/>
<dbReference type="Proteomes" id="UP000297753">
    <property type="component" value="Unassembled WGS sequence"/>
</dbReference>
<comment type="caution">
    <text evidence="1">The sequence shown here is derived from an EMBL/GenBank/DDBJ whole genome shotgun (WGS) entry which is preliminary data.</text>
</comment>
<dbReference type="AlphaFoldDB" id="A0A4Y8W7S3"/>
<accession>A0A4Y8W7S3</accession>
<evidence type="ECO:0000313" key="2">
    <source>
        <dbReference type="Proteomes" id="UP000297753"/>
    </source>
</evidence>
<reference evidence="1 2" key="1">
    <citation type="submission" date="2019-01" db="EMBL/GenBank/DDBJ databases">
        <title>Vibrio BEI176 sp. nov, a marine bacterium isolated from China: eastern marignal seas.</title>
        <authorList>
            <person name="Li B."/>
        </authorList>
    </citation>
    <scope>NUCLEOTIDE SEQUENCE [LARGE SCALE GENOMIC DNA]</scope>
    <source>
        <strain evidence="1 2">BEI176</strain>
    </source>
</reference>